<keyword evidence="1" id="KW-1133">Transmembrane helix</keyword>
<dbReference type="CDD" id="cd03396">
    <property type="entry name" value="PAP2_like_6"/>
    <property type="match status" value="1"/>
</dbReference>
<dbReference type="KEGG" id="bsan:CHH28_11370"/>
<feature type="transmembrane region" description="Helical" evidence="1">
    <location>
        <begin position="154"/>
        <end position="172"/>
    </location>
</feature>
<dbReference type="Gene3D" id="1.20.144.10">
    <property type="entry name" value="Phosphatidic acid phosphatase type 2/haloperoxidase"/>
    <property type="match status" value="1"/>
</dbReference>
<dbReference type="Proteomes" id="UP000202440">
    <property type="component" value="Chromosome"/>
</dbReference>
<organism evidence="3 4">
    <name type="scientific">Bacterioplanes sanyensis</name>
    <dbReference type="NCBI Taxonomy" id="1249553"/>
    <lineage>
        <taxon>Bacteria</taxon>
        <taxon>Pseudomonadati</taxon>
        <taxon>Pseudomonadota</taxon>
        <taxon>Gammaproteobacteria</taxon>
        <taxon>Oceanospirillales</taxon>
        <taxon>Oceanospirillaceae</taxon>
        <taxon>Bacterioplanes</taxon>
    </lineage>
</organism>
<feature type="transmembrane region" description="Helical" evidence="1">
    <location>
        <begin position="65"/>
        <end position="87"/>
    </location>
</feature>
<protein>
    <recommendedName>
        <fullName evidence="2">Phosphatidic acid phosphatase type 2/haloperoxidase domain-containing protein</fullName>
    </recommendedName>
</protein>
<feature type="transmembrane region" description="Helical" evidence="1">
    <location>
        <begin position="203"/>
        <end position="222"/>
    </location>
</feature>
<feature type="transmembrane region" description="Helical" evidence="1">
    <location>
        <begin position="20"/>
        <end position="45"/>
    </location>
</feature>
<dbReference type="InterPro" id="IPR000326">
    <property type="entry name" value="PAP2/HPO"/>
</dbReference>
<dbReference type="SMART" id="SM00014">
    <property type="entry name" value="acidPPc"/>
    <property type="match status" value="1"/>
</dbReference>
<feature type="transmembrane region" description="Helical" evidence="1">
    <location>
        <begin position="177"/>
        <end position="197"/>
    </location>
</feature>
<keyword evidence="4" id="KW-1185">Reference proteome</keyword>
<feature type="domain" description="Phosphatidic acid phosphatase type 2/haloperoxidase" evidence="2">
    <location>
        <begin position="101"/>
        <end position="215"/>
    </location>
</feature>
<proteinExistence type="predicted"/>
<dbReference type="InterPro" id="IPR036938">
    <property type="entry name" value="PAP2/HPO_sf"/>
</dbReference>
<accession>A0A222FJQ8</accession>
<reference evidence="3 4" key="1">
    <citation type="submission" date="2017-07" db="EMBL/GenBank/DDBJ databases">
        <title>Annotated genome sequence of Bacterioplanes sanyensis isolated from Red Sea.</title>
        <authorList>
            <person name="Rehman Z.U."/>
        </authorList>
    </citation>
    <scope>NUCLEOTIDE SEQUENCE [LARGE SCALE GENOMIC DNA]</scope>
    <source>
        <strain evidence="3 4">NV9</strain>
    </source>
</reference>
<keyword evidence="1" id="KW-0472">Membrane</keyword>
<name>A0A222FJQ8_9GAMM</name>
<keyword evidence="1" id="KW-0812">Transmembrane</keyword>
<dbReference type="Pfam" id="PF01569">
    <property type="entry name" value="PAP2"/>
    <property type="match status" value="1"/>
</dbReference>
<evidence type="ECO:0000313" key="3">
    <source>
        <dbReference type="EMBL" id="ASP39238.1"/>
    </source>
</evidence>
<dbReference type="SUPFAM" id="SSF48317">
    <property type="entry name" value="Acid phosphatase/Vanadium-dependent haloperoxidase"/>
    <property type="match status" value="1"/>
</dbReference>
<sequence>MLATFARSSGVKVWRQHGAILVCAALAVVFVAWPQLDLIVSQWFYDASLPGWPLSNHPINESIYWVFRYLPHVLIPIMLLVIGLSFVRGGVSPEHRKPWLFLFLVLLIGPGLLVHSVFKEGFQRERPRAVEQFGGKDTFTPAFVVNEAGNGKSFISGHAAMAFYFMALAWVFRRRSWLYWGLALGVVMSAVRIMQGGHFLSDTVFSGFAVFFTCQLLSWWILGHSRIEEPEAA</sequence>
<evidence type="ECO:0000256" key="1">
    <source>
        <dbReference type="SAM" id="Phobius"/>
    </source>
</evidence>
<evidence type="ECO:0000259" key="2">
    <source>
        <dbReference type="SMART" id="SM00014"/>
    </source>
</evidence>
<gene>
    <name evidence="3" type="ORF">CHH28_11370</name>
</gene>
<evidence type="ECO:0000313" key="4">
    <source>
        <dbReference type="Proteomes" id="UP000202440"/>
    </source>
</evidence>
<feature type="transmembrane region" description="Helical" evidence="1">
    <location>
        <begin position="99"/>
        <end position="118"/>
    </location>
</feature>
<dbReference type="AlphaFoldDB" id="A0A222FJQ8"/>
<dbReference type="EMBL" id="CP022530">
    <property type="protein sequence ID" value="ASP39238.1"/>
    <property type="molecule type" value="Genomic_DNA"/>
</dbReference>